<dbReference type="Pfam" id="PF01323">
    <property type="entry name" value="DSBA"/>
    <property type="match status" value="1"/>
</dbReference>
<feature type="domain" description="DSBA-like thioredoxin" evidence="3">
    <location>
        <begin position="8"/>
        <end position="204"/>
    </location>
</feature>
<dbReference type="RefSeq" id="WP_074840361.1">
    <property type="nucleotide sequence ID" value="NZ_FNYY01000036.1"/>
</dbReference>
<dbReference type="InterPro" id="IPR014440">
    <property type="entry name" value="HCCAis_GSTk"/>
</dbReference>
<dbReference type="InterPro" id="IPR036249">
    <property type="entry name" value="Thioredoxin-like_sf"/>
</dbReference>
<dbReference type="PIRSF" id="PIRSF006386">
    <property type="entry name" value="HCCAis_GSTk"/>
    <property type="match status" value="1"/>
</dbReference>
<reference evidence="4 5" key="1">
    <citation type="submission" date="2016-10" db="EMBL/GenBank/DDBJ databases">
        <authorList>
            <person name="Varghese N."/>
            <person name="Submissions S."/>
        </authorList>
    </citation>
    <scope>NUCLEOTIDE SEQUENCE [LARGE SCALE GENOMIC DNA]</scope>
    <source>
        <strain evidence="4 5">FF3</strain>
    </source>
</reference>
<dbReference type="PANTHER" id="PTHR42943">
    <property type="entry name" value="GLUTATHIONE S-TRANSFERASE KAPPA"/>
    <property type="match status" value="1"/>
</dbReference>
<protein>
    <recommendedName>
        <fullName evidence="1">2-hydroxychromene-2-carboxylate isomerase</fullName>
        <ecNumber evidence="1">5.99.1.4</ecNumber>
    </recommendedName>
</protein>
<dbReference type="GO" id="GO:0018845">
    <property type="term" value="F:2-hydroxychromene-2-carboxylate isomerase activity"/>
    <property type="evidence" value="ECO:0007669"/>
    <property type="project" value="UniProtKB-UniRule"/>
</dbReference>
<evidence type="ECO:0000256" key="1">
    <source>
        <dbReference type="PIRNR" id="PIRNR006386"/>
    </source>
</evidence>
<comment type="catalytic activity">
    <reaction evidence="1">
        <text>2-hydroxychromene-2-carboxylate = (3E)-4-(2-hydroxyphenyl)-2-oxobut-3-enoate</text>
        <dbReference type="Rhea" id="RHEA:27401"/>
        <dbReference type="ChEBI" id="CHEBI:59350"/>
        <dbReference type="ChEBI" id="CHEBI:59353"/>
        <dbReference type="EC" id="5.99.1.4"/>
    </reaction>
</comment>
<dbReference type="EMBL" id="FNYY01000036">
    <property type="protein sequence ID" value="SEK11126.1"/>
    <property type="molecule type" value="Genomic_DNA"/>
</dbReference>
<dbReference type="PANTHER" id="PTHR42943:SF2">
    <property type="entry name" value="GLUTATHIONE S-TRANSFERASE KAPPA 1"/>
    <property type="match status" value="1"/>
</dbReference>
<proteinExistence type="inferred from homology"/>
<dbReference type="InterPro" id="IPR001853">
    <property type="entry name" value="DSBA-like_thioredoxin_dom"/>
</dbReference>
<evidence type="ECO:0000313" key="4">
    <source>
        <dbReference type="EMBL" id="SEK11126.1"/>
    </source>
</evidence>
<sequence length="209" mass="23367">MADNHARVDLFWSVRSPYCYLALHRLRLLAQELPLELVLRPVYPMGLRRPGQHGPPGSAKASYNFIDAARVAKMLGLPFHSPLPDPLDARPDGETHAHVLTRLLVVADSFGKSLELADKFAVAIFAKEDDWSKEDALSDCIKNVGLDAAHLVAELSEHPDPIARRLQENTEALEAAGHWGVPVMVWNNEPFYGQDRVAVLAWRLRQQLL</sequence>
<feature type="active site" description="Nucleophile" evidence="2">
    <location>
        <position position="16"/>
    </location>
</feature>
<dbReference type="InterPro" id="IPR051924">
    <property type="entry name" value="GST_Kappa/NadH"/>
</dbReference>
<organism evidence="4 5">
    <name type="scientific">Marinovum algicola</name>
    <dbReference type="NCBI Taxonomy" id="42444"/>
    <lineage>
        <taxon>Bacteria</taxon>
        <taxon>Pseudomonadati</taxon>
        <taxon>Pseudomonadota</taxon>
        <taxon>Alphaproteobacteria</taxon>
        <taxon>Rhodobacterales</taxon>
        <taxon>Roseobacteraceae</taxon>
        <taxon>Marinovum</taxon>
    </lineage>
</organism>
<keyword evidence="1 4" id="KW-0413">Isomerase</keyword>
<dbReference type="Proteomes" id="UP000182932">
    <property type="component" value="Unassembled WGS sequence"/>
</dbReference>
<keyword evidence="5" id="KW-1185">Reference proteome</keyword>
<dbReference type="EC" id="5.99.1.4" evidence="1"/>
<dbReference type="SUPFAM" id="SSF52833">
    <property type="entry name" value="Thioredoxin-like"/>
    <property type="match status" value="1"/>
</dbReference>
<dbReference type="Gene3D" id="3.40.30.10">
    <property type="entry name" value="Glutaredoxin"/>
    <property type="match status" value="1"/>
</dbReference>
<evidence type="ECO:0000259" key="3">
    <source>
        <dbReference type="Pfam" id="PF01323"/>
    </source>
</evidence>
<evidence type="ECO:0000256" key="2">
    <source>
        <dbReference type="PIRSR" id="PIRSR006386-1"/>
    </source>
</evidence>
<evidence type="ECO:0000313" key="5">
    <source>
        <dbReference type="Proteomes" id="UP000182932"/>
    </source>
</evidence>
<dbReference type="AlphaFoldDB" id="A0A975WFE7"/>
<dbReference type="GO" id="GO:0016491">
    <property type="term" value="F:oxidoreductase activity"/>
    <property type="evidence" value="ECO:0007669"/>
    <property type="project" value="InterPro"/>
</dbReference>
<comment type="caution">
    <text evidence="4">The sequence shown here is derived from an EMBL/GenBank/DDBJ whole genome shotgun (WGS) entry which is preliminary data.</text>
</comment>
<comment type="similarity">
    <text evidence="1">Belongs to the GST superfamily. NadH family.</text>
</comment>
<dbReference type="GeneID" id="80821171"/>
<accession>A0A975WFE7</accession>
<gene>
    <name evidence="4" type="ORF">SAMN04487940_13615</name>
</gene>
<name>A0A975WFE7_9RHOB</name>